<reference evidence="1 2" key="1">
    <citation type="submission" date="2016-10" db="EMBL/GenBank/DDBJ databases">
        <authorList>
            <person name="de Groot N.N."/>
        </authorList>
    </citation>
    <scope>NUCLEOTIDE SEQUENCE [LARGE SCALE GENOMIC DNA]</scope>
    <source>
        <strain evidence="1 2">DSM 44892</strain>
    </source>
</reference>
<accession>A0A1G8HQC6</accession>
<keyword evidence="2" id="KW-1185">Reference proteome</keyword>
<proteinExistence type="predicted"/>
<dbReference type="RefSeq" id="WP_072737503.1">
    <property type="nucleotide sequence ID" value="NZ_CP048813.1"/>
</dbReference>
<organism evidence="1 2">
    <name type="scientific">Rhodococcus triatomae</name>
    <dbReference type="NCBI Taxonomy" id="300028"/>
    <lineage>
        <taxon>Bacteria</taxon>
        <taxon>Bacillati</taxon>
        <taxon>Actinomycetota</taxon>
        <taxon>Actinomycetes</taxon>
        <taxon>Mycobacteriales</taxon>
        <taxon>Nocardiaceae</taxon>
        <taxon>Rhodococcus</taxon>
    </lineage>
</organism>
<evidence type="ECO:0008006" key="3">
    <source>
        <dbReference type="Google" id="ProtNLM"/>
    </source>
</evidence>
<dbReference type="Pfam" id="PF17240">
    <property type="entry name" value="DUF5313"/>
    <property type="match status" value="1"/>
</dbReference>
<protein>
    <recommendedName>
        <fullName evidence="3">DUF5313 domain-containing protein</fullName>
    </recommendedName>
</protein>
<gene>
    <name evidence="1" type="ORF">SAMN05444695_10536</name>
</gene>
<name>A0A1G8HQC6_9NOCA</name>
<evidence type="ECO:0000313" key="2">
    <source>
        <dbReference type="Proteomes" id="UP000183263"/>
    </source>
</evidence>
<dbReference type="OrthoDB" id="5195204at2"/>
<dbReference type="EMBL" id="FNDN01000005">
    <property type="protein sequence ID" value="SDI08883.1"/>
    <property type="molecule type" value="Genomic_DNA"/>
</dbReference>
<dbReference type="Proteomes" id="UP000183263">
    <property type="component" value="Unassembled WGS sequence"/>
</dbReference>
<evidence type="ECO:0000313" key="1">
    <source>
        <dbReference type="EMBL" id="SDI08883.1"/>
    </source>
</evidence>
<sequence>MSDRSHPTFTQYIGYLFGRTLPPSMQSWVRRDLVGPGATARYLARFVLPSFLLLLLFLLIPGPIWIPLAMIALLVVPLAYFAIALMNIYRRHRLQLHGLDPDLVGERAQRRADRVRDDYERRHGRSL</sequence>
<dbReference type="AlphaFoldDB" id="A0A1G8HQC6"/>
<dbReference type="InterPro" id="IPR035197">
    <property type="entry name" value="DUF5313"/>
</dbReference>